<protein>
    <recommendedName>
        <fullName evidence="4">Flagellar hook-associated protein 2 C-terminal domain-containing protein</fullName>
    </recommendedName>
</protein>
<dbReference type="AlphaFoldDB" id="A0AA96GB94"/>
<feature type="region of interest" description="Disordered" evidence="1">
    <location>
        <begin position="102"/>
        <end position="121"/>
    </location>
</feature>
<sequence>MQVSNDIFATGFSPISLAHVSIRTHAISQAPPPSVAATETEDELRLLRQHVLSLRRALNSFKNPFPLIHRARVGGEQAQAATTSSSADLGLGSTPATATIRQSTEEVNTTPTSFSPFGPTFTGSSTSTATLSGVYDGDNGNDTLTFQVTNGGIVGVSPVLGLEVRNSQAQLVETISLTLYQPDDPYTLQNGLVLSLGSGSLTQNDTFTVAVSNSVGSAVNPDKPFNGTRNDNPNLEEGLGVSPGSFQVNGTTIDVFADDTINTVLTRINQSAAGVTATFDSDNETVVLTHNTLGASPTIALGSDTSGFLAATKLTGSSSVQGQDEIPDEEKPLGTLSQFSSVQTGSVLLNGVAISIDVLSDSLQDVLTRITASAAGVTATLNASGQRIILTSQDANQSLEVNSNGTGFFAAVGISEGTYDPTVGTTAFIKSRQGLSPFQAKEIADTLQKVANSINTIFQIQKDKKVLGPSFANIQSNLKTAVSDSFHSEGPRFKSQAGINFNFGKGAKQVLELSLSGFSRKLLVAKLERNPSLANDLLFGRSSSNKKGLVDNLLAVATQTAKDLNAKLGSTGVFVNVLV</sequence>
<organism evidence="2 3">
    <name type="scientific">Candidatus Nitrospira allomarina</name>
    <dbReference type="NCBI Taxonomy" id="3020900"/>
    <lineage>
        <taxon>Bacteria</taxon>
        <taxon>Pseudomonadati</taxon>
        <taxon>Nitrospirota</taxon>
        <taxon>Nitrospiria</taxon>
        <taxon>Nitrospirales</taxon>
        <taxon>Nitrospiraceae</taxon>
        <taxon>Nitrospira</taxon>
    </lineage>
</organism>
<reference evidence="2 3" key="1">
    <citation type="submission" date="2023-01" db="EMBL/GenBank/DDBJ databases">
        <title>Cultivation and genomic characterization of new, ubiquitous marine nitrite-oxidizing bacteria from the Nitrospirales.</title>
        <authorList>
            <person name="Mueller A.J."/>
            <person name="Daebeler A."/>
            <person name="Herbold C.W."/>
            <person name="Kirkegaard R.H."/>
            <person name="Daims H."/>
        </authorList>
    </citation>
    <scope>NUCLEOTIDE SEQUENCE [LARGE SCALE GENOMIC DNA]</scope>
    <source>
        <strain evidence="2 3">VA</strain>
    </source>
</reference>
<name>A0AA96GB94_9BACT</name>
<dbReference type="EMBL" id="CP116967">
    <property type="protein sequence ID" value="WNM57832.1"/>
    <property type="molecule type" value="Genomic_DNA"/>
</dbReference>
<dbReference type="KEGG" id="nall:PP769_17950"/>
<feature type="compositionally biased region" description="Low complexity" evidence="1">
    <location>
        <begin position="109"/>
        <end position="121"/>
    </location>
</feature>
<evidence type="ECO:0000313" key="3">
    <source>
        <dbReference type="Proteomes" id="UP001302719"/>
    </source>
</evidence>
<evidence type="ECO:0008006" key="4">
    <source>
        <dbReference type="Google" id="ProtNLM"/>
    </source>
</evidence>
<evidence type="ECO:0000256" key="1">
    <source>
        <dbReference type="SAM" id="MobiDB-lite"/>
    </source>
</evidence>
<accession>A0AA96GB94</accession>
<proteinExistence type="predicted"/>
<evidence type="ECO:0000313" key="2">
    <source>
        <dbReference type="EMBL" id="WNM57832.1"/>
    </source>
</evidence>
<dbReference type="RefSeq" id="WP_312642811.1">
    <property type="nucleotide sequence ID" value="NZ_CP116967.1"/>
</dbReference>
<gene>
    <name evidence="2" type="ORF">PP769_17950</name>
</gene>
<keyword evidence="3" id="KW-1185">Reference proteome</keyword>
<dbReference type="Proteomes" id="UP001302719">
    <property type="component" value="Chromosome"/>
</dbReference>